<keyword evidence="10" id="KW-0456">Lyase</keyword>
<dbReference type="InterPro" id="IPR015422">
    <property type="entry name" value="PyrdxlP-dep_Trfase_small"/>
</dbReference>
<dbReference type="PROSITE" id="PS00868">
    <property type="entry name" value="CYS_MET_METAB_PP"/>
    <property type="match status" value="1"/>
</dbReference>
<dbReference type="EMBL" id="OCNK01000001">
    <property type="protein sequence ID" value="SOD93465.1"/>
    <property type="molecule type" value="Genomic_DNA"/>
</dbReference>
<evidence type="ECO:0000256" key="7">
    <source>
        <dbReference type="ARBA" id="ARBA00083849"/>
    </source>
</evidence>
<feature type="modified residue" description="N6-(pyridoxal phosphate)lysine" evidence="8">
    <location>
        <position position="200"/>
    </location>
</feature>
<dbReference type="GO" id="GO:0005737">
    <property type="term" value="C:cytoplasm"/>
    <property type="evidence" value="ECO:0007669"/>
    <property type="project" value="TreeGrafter"/>
</dbReference>
<keyword evidence="3 8" id="KW-0663">Pyridoxal phosphate</keyword>
<dbReference type="GO" id="GO:0004123">
    <property type="term" value="F:cystathionine gamma-lyase activity"/>
    <property type="evidence" value="ECO:0007669"/>
    <property type="project" value="TreeGrafter"/>
</dbReference>
<dbReference type="PANTHER" id="PTHR11808">
    <property type="entry name" value="TRANS-SULFURATION ENZYME FAMILY MEMBER"/>
    <property type="match status" value="1"/>
</dbReference>
<evidence type="ECO:0000256" key="2">
    <source>
        <dbReference type="ARBA" id="ARBA00009077"/>
    </source>
</evidence>
<dbReference type="GO" id="GO:0003962">
    <property type="term" value="F:cystathionine gamma-synthase activity"/>
    <property type="evidence" value="ECO:0007669"/>
    <property type="project" value="UniProtKB-EC"/>
</dbReference>
<dbReference type="InterPro" id="IPR015424">
    <property type="entry name" value="PyrdxlP-dep_Trfase"/>
</dbReference>
<evidence type="ECO:0000256" key="6">
    <source>
        <dbReference type="ARBA" id="ARBA00068008"/>
    </source>
</evidence>
<protein>
    <recommendedName>
        <fullName evidence="6">Cystathionine gamma-synthase</fullName>
        <ecNumber evidence="5">2.5.1.48</ecNumber>
    </recommendedName>
    <alternativeName>
        <fullName evidence="7">O-succinylhomoserine (thiol)-lyase</fullName>
    </alternativeName>
</protein>
<dbReference type="PIRSF" id="PIRSF001434">
    <property type="entry name" value="CGS"/>
    <property type="match status" value="1"/>
</dbReference>
<dbReference type="SUPFAM" id="SSF53383">
    <property type="entry name" value="PLP-dependent transferases"/>
    <property type="match status" value="1"/>
</dbReference>
<dbReference type="InterPro" id="IPR000277">
    <property type="entry name" value="Cys/Met-Metab_PyrdxlP-dep_enz"/>
</dbReference>
<dbReference type="RefSeq" id="WP_097182178.1">
    <property type="nucleotide sequence ID" value="NZ_OCNK01000001.1"/>
</dbReference>
<accession>A0A286GD52</accession>
<comment type="cofactor">
    <cofactor evidence="1 9">
        <name>pyridoxal 5'-phosphate</name>
        <dbReference type="ChEBI" id="CHEBI:597326"/>
    </cofactor>
</comment>
<reference evidence="11" key="1">
    <citation type="submission" date="2017-09" db="EMBL/GenBank/DDBJ databases">
        <authorList>
            <person name="Varghese N."/>
            <person name="Submissions S."/>
        </authorList>
    </citation>
    <scope>NUCLEOTIDE SEQUENCE [LARGE SCALE GENOMIC DNA]</scope>
    <source>
        <strain evidence="11">DSM 44270</strain>
    </source>
</reference>
<dbReference type="Gene3D" id="3.40.640.10">
    <property type="entry name" value="Type I PLP-dependent aspartate aminotransferase-like (Major domain)"/>
    <property type="match status" value="1"/>
</dbReference>
<dbReference type="EC" id="2.5.1.48" evidence="5"/>
<dbReference type="NCBIfam" id="NF005871">
    <property type="entry name" value="PRK07811.1"/>
    <property type="match status" value="1"/>
</dbReference>
<dbReference type="Gene3D" id="3.90.1150.10">
    <property type="entry name" value="Aspartate Aminotransferase, domain 1"/>
    <property type="match status" value="1"/>
</dbReference>
<dbReference type="FunFam" id="3.40.640.10:FF:000009">
    <property type="entry name" value="Cystathionine gamma-synthase homolog"/>
    <property type="match status" value="1"/>
</dbReference>
<dbReference type="OrthoDB" id="9780685at2"/>
<evidence type="ECO:0000256" key="8">
    <source>
        <dbReference type="PIRSR" id="PIRSR001434-2"/>
    </source>
</evidence>
<comment type="similarity">
    <text evidence="2 9">Belongs to the trans-sulfuration enzymes family.</text>
</comment>
<keyword evidence="11" id="KW-1185">Reference proteome</keyword>
<dbReference type="GO" id="GO:0019346">
    <property type="term" value="P:transsulfuration"/>
    <property type="evidence" value="ECO:0007669"/>
    <property type="project" value="InterPro"/>
</dbReference>
<dbReference type="FunFam" id="3.90.1150.10:FF:000008">
    <property type="entry name" value="Cystathionine gamma-synthase"/>
    <property type="match status" value="1"/>
</dbReference>
<evidence type="ECO:0000256" key="4">
    <source>
        <dbReference type="ARBA" id="ARBA00051441"/>
    </source>
</evidence>
<evidence type="ECO:0000313" key="11">
    <source>
        <dbReference type="Proteomes" id="UP000219482"/>
    </source>
</evidence>
<evidence type="ECO:0000256" key="9">
    <source>
        <dbReference type="RuleBase" id="RU362118"/>
    </source>
</evidence>
<evidence type="ECO:0000256" key="3">
    <source>
        <dbReference type="ARBA" id="ARBA00022898"/>
    </source>
</evidence>
<proteinExistence type="inferred from homology"/>
<dbReference type="InterPro" id="IPR054542">
    <property type="entry name" value="Cys_met_metab_PP"/>
</dbReference>
<dbReference type="GO" id="GO:0030170">
    <property type="term" value="F:pyridoxal phosphate binding"/>
    <property type="evidence" value="ECO:0007669"/>
    <property type="project" value="InterPro"/>
</dbReference>
<name>A0A286GD52_9ACTN</name>
<dbReference type="GO" id="GO:0019343">
    <property type="term" value="P:cysteine biosynthetic process via cystathionine"/>
    <property type="evidence" value="ECO:0007669"/>
    <property type="project" value="TreeGrafter"/>
</dbReference>
<dbReference type="CDD" id="cd00614">
    <property type="entry name" value="CGS_like"/>
    <property type="match status" value="1"/>
</dbReference>
<comment type="catalytic activity">
    <reaction evidence="4">
        <text>O-succinyl-L-homoserine + L-cysteine = L,L-cystathionine + succinate + H(+)</text>
        <dbReference type="Rhea" id="RHEA:20397"/>
        <dbReference type="ChEBI" id="CHEBI:15378"/>
        <dbReference type="ChEBI" id="CHEBI:30031"/>
        <dbReference type="ChEBI" id="CHEBI:35235"/>
        <dbReference type="ChEBI" id="CHEBI:57661"/>
        <dbReference type="ChEBI" id="CHEBI:58161"/>
        <dbReference type="EC" id="2.5.1.48"/>
    </reaction>
</comment>
<dbReference type="AlphaFoldDB" id="A0A286GD52"/>
<organism evidence="10 11">
    <name type="scientific">Blastococcus haudaquaticus</name>
    <dbReference type="NCBI Taxonomy" id="1938745"/>
    <lineage>
        <taxon>Bacteria</taxon>
        <taxon>Bacillati</taxon>
        <taxon>Actinomycetota</taxon>
        <taxon>Actinomycetes</taxon>
        <taxon>Geodermatophilales</taxon>
        <taxon>Geodermatophilaceae</taxon>
        <taxon>Blastococcus</taxon>
    </lineage>
</organism>
<evidence type="ECO:0000256" key="1">
    <source>
        <dbReference type="ARBA" id="ARBA00001933"/>
    </source>
</evidence>
<gene>
    <name evidence="10" type="ORF">SAMN06272739_0308</name>
</gene>
<dbReference type="Pfam" id="PF01053">
    <property type="entry name" value="Cys_Met_Meta_PP"/>
    <property type="match status" value="1"/>
</dbReference>
<dbReference type="InterPro" id="IPR015421">
    <property type="entry name" value="PyrdxlP-dep_Trfase_major"/>
</dbReference>
<evidence type="ECO:0000313" key="10">
    <source>
        <dbReference type="EMBL" id="SOD93465.1"/>
    </source>
</evidence>
<evidence type="ECO:0000256" key="5">
    <source>
        <dbReference type="ARBA" id="ARBA00066530"/>
    </source>
</evidence>
<dbReference type="Proteomes" id="UP000219482">
    <property type="component" value="Unassembled WGS sequence"/>
</dbReference>
<sequence length="381" mass="40286">MTSPGFNTRAIHAGQEPDPATGAVILPVHLTTTYKQDGVGGLRGGYEYSRSGNPTRDALHTALAALEEGSTALAFASGLAAEDTLLRTVCRPGDHVVLGGDAYGGTFRLLSRVLSEWGLEYTPVHLDDPDQVRAAMRPTTRVIWCETPSNPLLNITDIETTAAVAHEGGALLVVDNTFASPYLQRPLTLGADVVVHSTTKYLGGHSDVVGGALVARDPGLGEQLAYNHNAMGAVASPFDSWLVLRSLKTLGVRMDRHSANAARVVAFLVDHPAVASVLYPGLPSHPGHEIAAKQMSGFGGMVSFRLRDGEDAALRVCERTHLFTLAESLGGVESLIEHPGRMTHASAAGSPLEVPNDLVRLSVGIEDVDDLLADLDQAMTL</sequence>
<dbReference type="PANTHER" id="PTHR11808:SF15">
    <property type="entry name" value="CYSTATHIONINE GAMMA-LYASE"/>
    <property type="match status" value="1"/>
</dbReference>